<comment type="caution">
    <text evidence="2">The sequence shown here is derived from an EMBL/GenBank/DDBJ whole genome shotgun (WGS) entry which is preliminary data.</text>
</comment>
<dbReference type="EMBL" id="CAJOBJ010050554">
    <property type="protein sequence ID" value="CAF4371757.1"/>
    <property type="molecule type" value="Genomic_DNA"/>
</dbReference>
<gene>
    <name evidence="2" type="ORF">GIL414_LOCUS28879</name>
</gene>
<sequence>MEEGTPVTGTLCSSGTSSPTTRISFTNLLTTQISNALSSSASSSPNNEETVTTATGVTMEEGTPVTGTLGSSGTSSPATGISFTNLLT</sequence>
<reference evidence="2" key="1">
    <citation type="submission" date="2021-02" db="EMBL/GenBank/DDBJ databases">
        <authorList>
            <person name="Nowell W R."/>
        </authorList>
    </citation>
    <scope>NUCLEOTIDE SEQUENCE</scope>
</reference>
<evidence type="ECO:0000313" key="3">
    <source>
        <dbReference type="Proteomes" id="UP000681720"/>
    </source>
</evidence>
<dbReference type="AlphaFoldDB" id="A0A8S2V726"/>
<accession>A0A8S2V726</accession>
<name>A0A8S2V726_9BILA</name>
<feature type="region of interest" description="Disordered" evidence="1">
    <location>
        <begin position="37"/>
        <end position="88"/>
    </location>
</feature>
<evidence type="ECO:0000256" key="1">
    <source>
        <dbReference type="SAM" id="MobiDB-lite"/>
    </source>
</evidence>
<feature type="compositionally biased region" description="Low complexity" evidence="1">
    <location>
        <begin position="62"/>
        <end position="82"/>
    </location>
</feature>
<protein>
    <submittedName>
        <fullName evidence="2">Uncharacterized protein</fullName>
    </submittedName>
</protein>
<feature type="compositionally biased region" description="Low complexity" evidence="1">
    <location>
        <begin position="37"/>
        <end position="47"/>
    </location>
</feature>
<evidence type="ECO:0000313" key="2">
    <source>
        <dbReference type="EMBL" id="CAF4371757.1"/>
    </source>
</evidence>
<organism evidence="2 3">
    <name type="scientific">Rotaria magnacalcarata</name>
    <dbReference type="NCBI Taxonomy" id="392030"/>
    <lineage>
        <taxon>Eukaryota</taxon>
        <taxon>Metazoa</taxon>
        <taxon>Spiralia</taxon>
        <taxon>Gnathifera</taxon>
        <taxon>Rotifera</taxon>
        <taxon>Eurotatoria</taxon>
        <taxon>Bdelloidea</taxon>
        <taxon>Philodinida</taxon>
        <taxon>Philodinidae</taxon>
        <taxon>Rotaria</taxon>
    </lineage>
</organism>
<feature type="non-terminal residue" evidence="2">
    <location>
        <position position="88"/>
    </location>
</feature>
<dbReference type="Proteomes" id="UP000681720">
    <property type="component" value="Unassembled WGS sequence"/>
</dbReference>
<proteinExistence type="predicted"/>